<sequence>MVDCVPIEKGLRRAEDILREGGLVAVPTETVYGLAARADDTAAVARIYAAKGRPPHNPLIVHVDGRDMAVRYADVSPLAERMMDAFWPGPLTLVLPLRESAGLAPAVTAGLATLALRQPKGVMADLAGLLGVPIAAPSANTSGRLSPTTASHVVDDLGDAVDLVLDGGACDVGLESTILKVDGDELILLREGGATIEAIEAVFGGEVLRPQGEAKIEAPGQLLAHYAPRKPLRLNADRADPDEGWLVLGAAPDHAGPMQNLSPSGNLQEAAHNLFAMLKALDEGPARRLAVQPIPTEGLGAAINDRLARAAHGSNLSEGEEV</sequence>
<feature type="domain" description="YrdC-like" evidence="14">
    <location>
        <begin position="8"/>
        <end position="194"/>
    </location>
</feature>
<dbReference type="InterPro" id="IPR050156">
    <property type="entry name" value="TC-AMP_synthase_SUA5"/>
</dbReference>
<reference evidence="16" key="1">
    <citation type="journal article" date="2019" name="Int. J. Syst. Evol. Microbiol.">
        <title>The Global Catalogue of Microorganisms (GCM) 10K type strain sequencing project: providing services to taxonomists for standard genome sequencing and annotation.</title>
        <authorList>
            <consortium name="The Broad Institute Genomics Platform"/>
            <consortium name="The Broad Institute Genome Sequencing Center for Infectious Disease"/>
            <person name="Wu L."/>
            <person name="Ma J."/>
        </authorList>
    </citation>
    <scope>NUCLEOTIDE SEQUENCE [LARGE SCALE GENOMIC DNA]</scope>
    <source>
        <strain evidence="16">CCUG 60023</strain>
    </source>
</reference>
<evidence type="ECO:0000313" key="16">
    <source>
        <dbReference type="Proteomes" id="UP001597101"/>
    </source>
</evidence>
<dbReference type="NCBIfam" id="TIGR00057">
    <property type="entry name" value="L-threonylcarbamoyladenylate synthase"/>
    <property type="match status" value="1"/>
</dbReference>
<evidence type="ECO:0000256" key="5">
    <source>
        <dbReference type="ARBA" id="ARBA00022490"/>
    </source>
</evidence>
<keyword evidence="8 13" id="KW-0548">Nucleotidyltransferase</keyword>
<evidence type="ECO:0000256" key="7">
    <source>
        <dbReference type="ARBA" id="ARBA00022694"/>
    </source>
</evidence>
<dbReference type="InterPro" id="IPR010923">
    <property type="entry name" value="T(6)A37_SUA5"/>
</dbReference>
<comment type="similarity">
    <text evidence="2 13">Belongs to the SUA5 family.</text>
</comment>
<dbReference type="Proteomes" id="UP001597101">
    <property type="component" value="Unassembled WGS sequence"/>
</dbReference>
<evidence type="ECO:0000256" key="1">
    <source>
        <dbReference type="ARBA" id="ARBA00004496"/>
    </source>
</evidence>
<comment type="caution">
    <text evidence="15">The sequence shown here is derived from an EMBL/GenBank/DDBJ whole genome shotgun (WGS) entry which is preliminary data.</text>
</comment>
<organism evidence="15 16">
    <name type="scientific">Pseudahrensia aquimaris</name>
    <dbReference type="NCBI Taxonomy" id="744461"/>
    <lineage>
        <taxon>Bacteria</taxon>
        <taxon>Pseudomonadati</taxon>
        <taxon>Pseudomonadota</taxon>
        <taxon>Alphaproteobacteria</taxon>
        <taxon>Hyphomicrobiales</taxon>
        <taxon>Ahrensiaceae</taxon>
        <taxon>Pseudahrensia</taxon>
    </lineage>
</organism>
<evidence type="ECO:0000256" key="10">
    <source>
        <dbReference type="ARBA" id="ARBA00022840"/>
    </source>
</evidence>
<evidence type="ECO:0000256" key="11">
    <source>
        <dbReference type="ARBA" id="ARBA00029774"/>
    </source>
</evidence>
<keyword evidence="16" id="KW-1185">Reference proteome</keyword>
<dbReference type="PIRSF" id="PIRSF004930">
    <property type="entry name" value="Tln_factor_SUA5"/>
    <property type="match status" value="1"/>
</dbReference>
<dbReference type="InterPro" id="IPR038385">
    <property type="entry name" value="Sua5/YwlC_C"/>
</dbReference>
<dbReference type="GO" id="GO:0061710">
    <property type="term" value="F:L-threonylcarbamoyladenylate synthase"/>
    <property type="evidence" value="ECO:0007669"/>
    <property type="project" value="UniProtKB-EC"/>
</dbReference>
<evidence type="ECO:0000256" key="12">
    <source>
        <dbReference type="ARBA" id="ARBA00048366"/>
    </source>
</evidence>
<dbReference type="Gene3D" id="3.40.50.11030">
    <property type="entry name" value="Threonylcarbamoyl-AMP synthase, C-terminal domain"/>
    <property type="match status" value="1"/>
</dbReference>
<evidence type="ECO:0000259" key="14">
    <source>
        <dbReference type="PROSITE" id="PS51163"/>
    </source>
</evidence>
<proteinExistence type="inferred from homology"/>
<evidence type="ECO:0000256" key="6">
    <source>
        <dbReference type="ARBA" id="ARBA00022679"/>
    </source>
</evidence>
<dbReference type="PANTHER" id="PTHR17490">
    <property type="entry name" value="SUA5"/>
    <property type="match status" value="1"/>
</dbReference>
<evidence type="ECO:0000256" key="9">
    <source>
        <dbReference type="ARBA" id="ARBA00022741"/>
    </source>
</evidence>
<evidence type="ECO:0000256" key="2">
    <source>
        <dbReference type="ARBA" id="ARBA00007663"/>
    </source>
</evidence>
<dbReference type="EMBL" id="JBHTJV010000003">
    <property type="protein sequence ID" value="MFD0915980.1"/>
    <property type="molecule type" value="Genomic_DNA"/>
</dbReference>
<evidence type="ECO:0000256" key="13">
    <source>
        <dbReference type="PIRNR" id="PIRNR004930"/>
    </source>
</evidence>
<dbReference type="EC" id="2.7.7.87" evidence="3 13"/>
<name>A0ABW3FGC7_9HYPH</name>
<keyword evidence="9 13" id="KW-0547">Nucleotide-binding</keyword>
<dbReference type="Gene3D" id="3.90.870.10">
    <property type="entry name" value="DHBP synthase"/>
    <property type="match status" value="1"/>
</dbReference>
<keyword evidence="10 13" id="KW-0067">ATP-binding</keyword>
<evidence type="ECO:0000256" key="3">
    <source>
        <dbReference type="ARBA" id="ARBA00012584"/>
    </source>
</evidence>
<dbReference type="InterPro" id="IPR017945">
    <property type="entry name" value="DHBP_synth_RibB-like_a/b_dom"/>
</dbReference>
<gene>
    <name evidence="15" type="ORF">ACFQ14_06130</name>
</gene>
<dbReference type="PANTHER" id="PTHR17490:SF16">
    <property type="entry name" value="THREONYLCARBAMOYL-AMP SYNTHASE"/>
    <property type="match status" value="1"/>
</dbReference>
<accession>A0ABW3FGC7</accession>
<keyword evidence="7 13" id="KW-0819">tRNA processing</keyword>
<dbReference type="RefSeq" id="WP_377211818.1">
    <property type="nucleotide sequence ID" value="NZ_JBHTJV010000003.1"/>
</dbReference>
<dbReference type="InterPro" id="IPR006070">
    <property type="entry name" value="Sua5-like_dom"/>
</dbReference>
<keyword evidence="6 13" id="KW-0808">Transferase</keyword>
<comment type="catalytic activity">
    <reaction evidence="12 13">
        <text>L-threonine + hydrogencarbonate + ATP = L-threonylcarbamoyladenylate + diphosphate + H2O</text>
        <dbReference type="Rhea" id="RHEA:36407"/>
        <dbReference type="ChEBI" id="CHEBI:15377"/>
        <dbReference type="ChEBI" id="CHEBI:17544"/>
        <dbReference type="ChEBI" id="CHEBI:30616"/>
        <dbReference type="ChEBI" id="CHEBI:33019"/>
        <dbReference type="ChEBI" id="CHEBI:57926"/>
        <dbReference type="ChEBI" id="CHEBI:73682"/>
        <dbReference type="EC" id="2.7.7.87"/>
    </reaction>
</comment>
<evidence type="ECO:0000256" key="4">
    <source>
        <dbReference type="ARBA" id="ARBA00015492"/>
    </source>
</evidence>
<comment type="function">
    <text evidence="13">Required for the formation of a threonylcarbamoyl group on adenosine at position 37 (t(6)A37) in tRNAs that read codons beginning with adenine.</text>
</comment>
<protein>
    <recommendedName>
        <fullName evidence="4 13">Threonylcarbamoyl-AMP synthase</fullName>
        <shortName evidence="13">TC-AMP synthase</shortName>
        <ecNumber evidence="3 13">2.7.7.87</ecNumber>
    </recommendedName>
    <alternativeName>
        <fullName evidence="11 13">L-threonylcarbamoyladenylate synthase</fullName>
    </alternativeName>
</protein>
<evidence type="ECO:0000313" key="15">
    <source>
        <dbReference type="EMBL" id="MFD0915980.1"/>
    </source>
</evidence>
<dbReference type="InterPro" id="IPR005145">
    <property type="entry name" value="Sua5_C"/>
</dbReference>
<keyword evidence="5 13" id="KW-0963">Cytoplasm</keyword>
<dbReference type="Pfam" id="PF03481">
    <property type="entry name" value="Sua5_C"/>
    <property type="match status" value="1"/>
</dbReference>
<dbReference type="SUPFAM" id="SSF55821">
    <property type="entry name" value="YrdC/RibB"/>
    <property type="match status" value="1"/>
</dbReference>
<dbReference type="Pfam" id="PF01300">
    <property type="entry name" value="Sua5_yciO_yrdC"/>
    <property type="match status" value="1"/>
</dbReference>
<comment type="subcellular location">
    <subcellularLocation>
        <location evidence="1 13">Cytoplasm</location>
    </subcellularLocation>
</comment>
<evidence type="ECO:0000256" key="8">
    <source>
        <dbReference type="ARBA" id="ARBA00022695"/>
    </source>
</evidence>
<dbReference type="PROSITE" id="PS51163">
    <property type="entry name" value="YRDC"/>
    <property type="match status" value="1"/>
</dbReference>